<proteinExistence type="predicted"/>
<evidence type="ECO:0000313" key="2">
    <source>
        <dbReference type="EMBL" id="MFN2102872.1"/>
    </source>
</evidence>
<gene>
    <name evidence="2" type="ORF">ABDJ34_08155</name>
</gene>
<accession>A0ABW9KDW1</accession>
<feature type="coiled-coil region" evidence="1">
    <location>
        <begin position="3"/>
        <end position="42"/>
    </location>
</feature>
<evidence type="ECO:0000256" key="1">
    <source>
        <dbReference type="SAM" id="Coils"/>
    </source>
</evidence>
<dbReference type="EMBL" id="JBDLBQ010000007">
    <property type="protein sequence ID" value="MFN2102872.1"/>
    <property type="molecule type" value="Genomic_DNA"/>
</dbReference>
<keyword evidence="1" id="KW-0175">Coiled coil</keyword>
<sequence length="163" mass="19649">MSIETLEKTFEKTIKELSNLSLNELRELVKEKHNILDDIEYELAVKKAHGSLSKVIDLDKNFGECWLENFQDPFWDNLLANKSQKEFQERICKFQKDIKNIDNVFEVEDLLDVFYDDFKMIQENWLEMSLWDNISNEEIFDKEALINFIEVLDNYKDYLLYEE</sequence>
<evidence type="ECO:0000313" key="3">
    <source>
        <dbReference type="Proteomes" id="UP001634413"/>
    </source>
</evidence>
<keyword evidence="3" id="KW-1185">Reference proteome</keyword>
<protein>
    <submittedName>
        <fullName evidence="2">Transposase</fullName>
    </submittedName>
</protein>
<name>A0ABW9KDW1_9FIRM</name>
<organism evidence="2 3">
    <name type="scientific">Finegoldia dalianensis</name>
    <dbReference type="NCBI Taxonomy" id="3145239"/>
    <lineage>
        <taxon>Bacteria</taxon>
        <taxon>Bacillati</taxon>
        <taxon>Bacillota</taxon>
        <taxon>Tissierellia</taxon>
        <taxon>Tissierellales</taxon>
        <taxon>Peptoniphilaceae</taxon>
        <taxon>Finegoldia</taxon>
    </lineage>
</organism>
<dbReference type="Proteomes" id="UP001634413">
    <property type="component" value="Unassembled WGS sequence"/>
</dbReference>
<dbReference type="RefSeq" id="WP_412702014.1">
    <property type="nucleotide sequence ID" value="NZ_JBDLBQ010000007.1"/>
</dbReference>
<comment type="caution">
    <text evidence="2">The sequence shown here is derived from an EMBL/GenBank/DDBJ whole genome shotgun (WGS) entry which is preliminary data.</text>
</comment>
<reference evidence="2 3" key="1">
    <citation type="journal article" date="2024" name="Anaerobe">
        <title>The identification of Finegoldia dalianensis sp. nov., isolated from the pus of a patient with skin abscess and genomic analysis of the strains belonging to Finegoldia genus.</title>
        <authorList>
            <person name="Li Y."/>
            <person name="Wang Y."/>
            <person name="Xiao D."/>
            <person name="Wang J."/>
            <person name="Jin D."/>
        </authorList>
    </citation>
    <scope>NUCLEOTIDE SEQUENCE [LARGE SCALE GENOMIC DNA]</scope>
    <source>
        <strain evidence="2 3">LY240594</strain>
    </source>
</reference>